<dbReference type="Gene3D" id="3.10.620.30">
    <property type="match status" value="1"/>
</dbReference>
<proteinExistence type="predicted"/>
<evidence type="ECO:0000313" key="4">
    <source>
        <dbReference type="Proteomes" id="UP001178662"/>
    </source>
</evidence>
<keyword evidence="4" id="KW-1185">Reference proteome</keyword>
<accession>A0AA95EWW2</accession>
<dbReference type="Proteomes" id="UP001178662">
    <property type="component" value="Chromosome"/>
</dbReference>
<keyword evidence="1" id="KW-0732">Signal</keyword>
<evidence type="ECO:0000313" key="3">
    <source>
        <dbReference type="EMBL" id="WEK54436.1"/>
    </source>
</evidence>
<dbReference type="AlphaFoldDB" id="A0AA95EWW2"/>
<feature type="domain" description="Transglutaminase-like" evidence="2">
    <location>
        <begin position="419"/>
        <end position="515"/>
    </location>
</feature>
<sequence length="628" mass="71554">MSKKFVAIFIILILIFQTATVSATPENTVKQAVLKTLNQLKDQKYPMPDNVLNTMPGQYAAEVAKYNLTSSEAKLFINELNVRLLNRPEQVARDDQKWIESEVADIIDKAVTKYTFPKDKPSKWARTMIANMIQNGTLPQYFQKNYQKPITLRDLARLNFDTEQYTSYFENVDVVDPSITEDMPTYVKIAFALGLIDNANELDLTMTREEAAVRLTKLMDPLASDIDTRDFDKVNPKAFSAVANAVMTGLVASQNGYFYPQKPFTLEQAIAGSGRRFSKLRSIIHFSLINISAHVTVGKNYVYIDFETPKDQKDYIDYVIQNVMKKIKITGKFQRIDAGYAIIELYSKHDVMYTFKENVSNVYINESFGSASYGTGVYNDQFNEGYIAEPRVLKAGEIPNMVMQPDSTHQKLYTKIDKILAQIITPKMTDEQKVKVIHDYVVTHIVYGGLRDTVGGEAALYALETGGGTCSHYTSLFHYMATRASITTYPLQGTTYIGRHAWNIVQLNGKWVFVDTTFDDSKKKMSYDYYLKDTFYMMDTHGWTGFGYPAQFNYPTIDGMNIQTTEELRVYILQRLSNFTDHSPDIIKFKVTGTGVNTDISFMRSYIGTPYKLKYDAKSGIYTVYSSY</sequence>
<dbReference type="Pfam" id="PF01841">
    <property type="entry name" value="Transglut_core"/>
    <property type="match status" value="1"/>
</dbReference>
<evidence type="ECO:0000256" key="1">
    <source>
        <dbReference type="SAM" id="SignalP"/>
    </source>
</evidence>
<evidence type="ECO:0000259" key="2">
    <source>
        <dbReference type="Pfam" id="PF01841"/>
    </source>
</evidence>
<dbReference type="InterPro" id="IPR038765">
    <property type="entry name" value="Papain-like_cys_pep_sf"/>
</dbReference>
<feature type="signal peptide" evidence="1">
    <location>
        <begin position="1"/>
        <end position="23"/>
    </location>
</feature>
<protein>
    <submittedName>
        <fullName evidence="3">Transglutaminase domain-containing protein</fullName>
    </submittedName>
</protein>
<feature type="chain" id="PRO_5041725893" evidence="1">
    <location>
        <begin position="24"/>
        <end position="628"/>
    </location>
</feature>
<reference evidence="3" key="1">
    <citation type="submission" date="2023-03" db="EMBL/GenBank/DDBJ databases">
        <title>Andean soil-derived lignocellulolytic bacterial consortium as a source of novel taxa and putative plastic-active enzymes.</title>
        <authorList>
            <person name="Diaz-Garcia L."/>
            <person name="Chuvochina M."/>
            <person name="Feuerriegel G."/>
            <person name="Bunk B."/>
            <person name="Sproer C."/>
            <person name="Streit W.R."/>
            <person name="Rodriguez L.M."/>
            <person name="Overmann J."/>
            <person name="Jimenez D.J."/>
        </authorList>
    </citation>
    <scope>NUCLEOTIDE SEQUENCE</scope>
    <source>
        <strain evidence="3">MAG 2441</strain>
    </source>
</reference>
<dbReference type="EMBL" id="CP119317">
    <property type="protein sequence ID" value="WEK54436.1"/>
    <property type="molecule type" value="Genomic_DNA"/>
</dbReference>
<name>A0AA95EWW2_9BACL</name>
<dbReference type="InterPro" id="IPR002931">
    <property type="entry name" value="Transglutaminase-like"/>
</dbReference>
<gene>
    <name evidence="3" type="ORF">P0Y55_18180</name>
</gene>
<organism evidence="3 4">
    <name type="scientific">Candidatus Cohnella colombiensis</name>
    <dbReference type="NCBI Taxonomy" id="3121368"/>
    <lineage>
        <taxon>Bacteria</taxon>
        <taxon>Bacillati</taxon>
        <taxon>Bacillota</taxon>
        <taxon>Bacilli</taxon>
        <taxon>Bacillales</taxon>
        <taxon>Paenibacillaceae</taxon>
        <taxon>Cohnella</taxon>
    </lineage>
</organism>
<dbReference type="SUPFAM" id="SSF54001">
    <property type="entry name" value="Cysteine proteinases"/>
    <property type="match status" value="1"/>
</dbReference>